<evidence type="ECO:0000256" key="1">
    <source>
        <dbReference type="ARBA" id="ARBA00023015"/>
    </source>
</evidence>
<dbReference type="InterPro" id="IPR000843">
    <property type="entry name" value="HTH_LacI"/>
</dbReference>
<organism evidence="5 6">
    <name type="scientific">Paenibacillus tundrae</name>
    <dbReference type="NCBI Taxonomy" id="528187"/>
    <lineage>
        <taxon>Bacteria</taxon>
        <taxon>Bacillati</taxon>
        <taxon>Bacillota</taxon>
        <taxon>Bacilli</taxon>
        <taxon>Bacillales</taxon>
        <taxon>Paenibacillaceae</taxon>
        <taxon>Paenibacillus</taxon>
    </lineage>
</organism>
<evidence type="ECO:0000259" key="4">
    <source>
        <dbReference type="PROSITE" id="PS50932"/>
    </source>
</evidence>
<evidence type="ECO:0000256" key="3">
    <source>
        <dbReference type="ARBA" id="ARBA00023163"/>
    </source>
</evidence>
<keyword evidence="1" id="KW-0805">Transcription regulation</keyword>
<accession>A0ABT9W950</accession>
<dbReference type="Pfam" id="PF00356">
    <property type="entry name" value="LacI"/>
    <property type="match status" value="1"/>
</dbReference>
<dbReference type="PANTHER" id="PTHR30146">
    <property type="entry name" value="LACI-RELATED TRANSCRIPTIONAL REPRESSOR"/>
    <property type="match status" value="1"/>
</dbReference>
<dbReference type="SUPFAM" id="SSF47413">
    <property type="entry name" value="lambda repressor-like DNA-binding domains"/>
    <property type="match status" value="1"/>
</dbReference>
<dbReference type="Gene3D" id="1.10.260.40">
    <property type="entry name" value="lambda repressor-like DNA-binding domains"/>
    <property type="match status" value="1"/>
</dbReference>
<dbReference type="InterPro" id="IPR046335">
    <property type="entry name" value="LacI/GalR-like_sensor"/>
</dbReference>
<dbReference type="PRINTS" id="PR00036">
    <property type="entry name" value="HTHLACI"/>
</dbReference>
<evidence type="ECO:0000313" key="5">
    <source>
        <dbReference type="EMBL" id="MDQ0169793.1"/>
    </source>
</evidence>
<dbReference type="PROSITE" id="PS50932">
    <property type="entry name" value="HTH_LACI_2"/>
    <property type="match status" value="1"/>
</dbReference>
<dbReference type="Proteomes" id="UP001233836">
    <property type="component" value="Unassembled WGS sequence"/>
</dbReference>
<dbReference type="SMART" id="SM00354">
    <property type="entry name" value="HTH_LACI"/>
    <property type="match status" value="1"/>
</dbReference>
<dbReference type="SUPFAM" id="SSF53822">
    <property type="entry name" value="Periplasmic binding protein-like I"/>
    <property type="match status" value="1"/>
</dbReference>
<proteinExistence type="predicted"/>
<keyword evidence="3" id="KW-0804">Transcription</keyword>
<sequence>MATIKDIAGQAGVSIATVSRVLNYDPTLSVSDETRKRILEIAQQLNYRTPRERNGSGSAHGAPKETRRIGLMNWYTDQEEMLDPYYLAIRLGIERECFKHQFELVKMYKHSTGEGIDWNGEAPDGIIAVGRFEQKDIDCFPANLDAVVFVDSSPDEEHYDSVVFDMRHAVRGALEYLTSLGHSRIGYIGGHNESYARTTRDERELAFGEWLQEHNLHESAFVYMGSNWYPEDGYQLMKSALESQACPTAFLVQNDSMAVGALRALHEAGVKVPEEMSIIGFNDIAMSAFMQPPLTTVKVHMEYIGETAVELIAERLLSKRDIAKKVVLPTKLIIRGSCAELKTP</sequence>
<dbReference type="CDD" id="cd01544">
    <property type="entry name" value="PBP1_GalR"/>
    <property type="match status" value="1"/>
</dbReference>
<dbReference type="InterPro" id="IPR010982">
    <property type="entry name" value="Lambda_DNA-bd_dom_sf"/>
</dbReference>
<dbReference type="PANTHER" id="PTHR30146:SF149">
    <property type="entry name" value="HTH-TYPE TRANSCRIPTIONAL REGULATOR EBGR"/>
    <property type="match status" value="1"/>
</dbReference>
<dbReference type="CDD" id="cd01392">
    <property type="entry name" value="HTH_LacI"/>
    <property type="match status" value="1"/>
</dbReference>
<keyword evidence="6" id="KW-1185">Reference proteome</keyword>
<dbReference type="InterPro" id="IPR028082">
    <property type="entry name" value="Peripla_BP_I"/>
</dbReference>
<comment type="caution">
    <text evidence="5">The sequence shown here is derived from an EMBL/GenBank/DDBJ whole genome shotgun (WGS) entry which is preliminary data.</text>
</comment>
<protein>
    <submittedName>
        <fullName evidence="5">LacI family transcriptional regulator</fullName>
    </submittedName>
</protein>
<feature type="domain" description="HTH lacI-type" evidence="4">
    <location>
        <begin position="2"/>
        <end position="62"/>
    </location>
</feature>
<dbReference type="Gene3D" id="3.40.50.2300">
    <property type="match status" value="2"/>
</dbReference>
<gene>
    <name evidence="5" type="ORF">J2T19_001233</name>
</gene>
<evidence type="ECO:0000256" key="2">
    <source>
        <dbReference type="ARBA" id="ARBA00023125"/>
    </source>
</evidence>
<dbReference type="Pfam" id="PF13377">
    <property type="entry name" value="Peripla_BP_3"/>
    <property type="match status" value="1"/>
</dbReference>
<keyword evidence="2" id="KW-0238">DNA-binding</keyword>
<evidence type="ECO:0000313" key="6">
    <source>
        <dbReference type="Proteomes" id="UP001233836"/>
    </source>
</evidence>
<dbReference type="PROSITE" id="PS00356">
    <property type="entry name" value="HTH_LACI_1"/>
    <property type="match status" value="1"/>
</dbReference>
<dbReference type="RefSeq" id="WP_307214139.1">
    <property type="nucleotide sequence ID" value="NZ_JAUSTI010000003.1"/>
</dbReference>
<name>A0ABT9W950_9BACL</name>
<reference evidence="5 6" key="1">
    <citation type="submission" date="2023-07" db="EMBL/GenBank/DDBJ databases">
        <title>Sorghum-associated microbial communities from plants grown in Nebraska, USA.</title>
        <authorList>
            <person name="Schachtman D."/>
        </authorList>
    </citation>
    <scope>NUCLEOTIDE SEQUENCE [LARGE SCALE GENOMIC DNA]</scope>
    <source>
        <strain evidence="5 6">DS1314</strain>
    </source>
</reference>
<dbReference type="EMBL" id="JAUSTI010000003">
    <property type="protein sequence ID" value="MDQ0169793.1"/>
    <property type="molecule type" value="Genomic_DNA"/>
</dbReference>